<organism evidence="1">
    <name type="scientific">Phakopsora pachyrhizi</name>
    <name type="common">Asian soybean rust disease fungus</name>
    <dbReference type="NCBI Taxonomy" id="170000"/>
    <lineage>
        <taxon>Eukaryota</taxon>
        <taxon>Fungi</taxon>
        <taxon>Dikarya</taxon>
        <taxon>Basidiomycota</taxon>
        <taxon>Pucciniomycotina</taxon>
        <taxon>Pucciniomycetes</taxon>
        <taxon>Pucciniales</taxon>
        <taxon>Phakopsoraceae</taxon>
        <taxon>Phakopsora</taxon>
    </lineage>
</organism>
<sequence length="55" mass="6203">MKFYCSIALVSFWFLLVVNQITVNGLYITKHTAAVDKLKSGQKNNPTQHGSHKKP</sequence>
<reference evidence="1" key="1">
    <citation type="submission" date="2015-07" db="EMBL/GenBank/DDBJ databases">
        <title>Elucidating the P. pachyrhizi secretome and potential effectors.</title>
        <authorList>
            <person name="de Carvalho M.C.C.G."/>
            <person name="Nascimento L.C."/>
            <person name="Darben L.M."/>
            <person name="Polizel-Podanosqui A.M."/>
            <person name="Lopes-Caitar V.S."/>
            <person name="Rocha C.S."/>
            <person name="Qi M."/>
            <person name="Carazolle M."/>
            <person name="Kuwahara M.K."/>
            <person name="Pereira G.A.G."/>
            <person name="Abdelnoor R.V."/>
            <person name="Whitham S.A."/>
            <person name="Marcelino-Guimaraes F.C."/>
        </authorList>
    </citation>
    <scope>NUCLEOTIDE SEQUENCE</scope>
</reference>
<name>A0A0S1MJ68_PHAPC</name>
<dbReference type="AlphaFoldDB" id="A0A0S1MJ68"/>
<protein>
    <submittedName>
        <fullName evidence="1">Uncharacterized protein</fullName>
    </submittedName>
</protein>
<proteinExistence type="evidence at transcript level"/>
<dbReference type="EMBL" id="KT246841">
    <property type="protein sequence ID" value="ALL40932.1"/>
    <property type="molecule type" value="mRNA"/>
</dbReference>
<evidence type="ECO:0000313" key="1">
    <source>
        <dbReference type="EMBL" id="ALL40932.1"/>
    </source>
</evidence>
<accession>A0A0S1MJ68</accession>